<gene>
    <name evidence="8" type="ORF">ACH5RR_036170</name>
</gene>
<name>A0ABD2Y3X6_9GENT</name>
<feature type="transmembrane region" description="Helical" evidence="6">
    <location>
        <begin position="12"/>
        <end position="33"/>
    </location>
</feature>
<dbReference type="PANTHER" id="PTHR31218">
    <property type="entry name" value="WAT1-RELATED PROTEIN"/>
    <property type="match status" value="1"/>
</dbReference>
<evidence type="ECO:0000256" key="4">
    <source>
        <dbReference type="ARBA" id="ARBA00022989"/>
    </source>
</evidence>
<evidence type="ECO:0000256" key="6">
    <source>
        <dbReference type="RuleBase" id="RU363077"/>
    </source>
</evidence>
<comment type="subcellular location">
    <subcellularLocation>
        <location evidence="1 6">Membrane</location>
        <topology evidence="1 6">Multi-pass membrane protein</topology>
    </subcellularLocation>
</comment>
<dbReference type="SUPFAM" id="SSF103481">
    <property type="entry name" value="Multidrug resistance efflux transporter EmrE"/>
    <property type="match status" value="2"/>
</dbReference>
<feature type="transmembrane region" description="Helical" evidence="6">
    <location>
        <begin position="104"/>
        <end position="126"/>
    </location>
</feature>
<dbReference type="GO" id="GO:0016020">
    <property type="term" value="C:membrane"/>
    <property type="evidence" value="ECO:0007669"/>
    <property type="project" value="UniProtKB-SubCell"/>
</dbReference>
<comment type="similarity">
    <text evidence="2 6">Belongs to the drug/metabolite transporter (DMT) superfamily. Plant drug/metabolite exporter (P-DME) (TC 2.A.7.4) family.</text>
</comment>
<comment type="caution">
    <text evidence="8">The sequence shown here is derived from an EMBL/GenBank/DDBJ whole genome shotgun (WGS) entry which is preliminary data.</text>
</comment>
<evidence type="ECO:0000256" key="3">
    <source>
        <dbReference type="ARBA" id="ARBA00022692"/>
    </source>
</evidence>
<dbReference type="InterPro" id="IPR037185">
    <property type="entry name" value="EmrE-like"/>
</dbReference>
<dbReference type="InterPro" id="IPR030184">
    <property type="entry name" value="WAT1-related"/>
</dbReference>
<dbReference type="AlphaFoldDB" id="A0ABD2Y3X6"/>
<dbReference type="InterPro" id="IPR000620">
    <property type="entry name" value="EamA_dom"/>
</dbReference>
<feature type="transmembrane region" description="Helical" evidence="6">
    <location>
        <begin position="76"/>
        <end position="98"/>
    </location>
</feature>
<keyword evidence="5 6" id="KW-0472">Membrane</keyword>
<evidence type="ECO:0000256" key="1">
    <source>
        <dbReference type="ARBA" id="ARBA00004141"/>
    </source>
</evidence>
<feature type="domain" description="EamA" evidence="7">
    <location>
        <begin position="19"/>
        <end position="155"/>
    </location>
</feature>
<keyword evidence="3 6" id="KW-0812">Transmembrane</keyword>
<evidence type="ECO:0000313" key="9">
    <source>
        <dbReference type="Proteomes" id="UP001630127"/>
    </source>
</evidence>
<evidence type="ECO:0000256" key="2">
    <source>
        <dbReference type="ARBA" id="ARBA00007635"/>
    </source>
</evidence>
<feature type="transmembrane region" description="Helical" evidence="6">
    <location>
        <begin position="216"/>
        <end position="237"/>
    </location>
</feature>
<dbReference type="EMBL" id="JBJUIK010000015">
    <property type="protein sequence ID" value="KAL3501721.1"/>
    <property type="molecule type" value="Genomic_DNA"/>
</dbReference>
<feature type="transmembrane region" description="Helical" evidence="6">
    <location>
        <begin position="306"/>
        <end position="325"/>
    </location>
</feature>
<keyword evidence="4 6" id="KW-1133">Transmembrane helix</keyword>
<dbReference type="Proteomes" id="UP001630127">
    <property type="component" value="Unassembled WGS sequence"/>
</dbReference>
<protein>
    <recommendedName>
        <fullName evidence="6">WAT1-related protein</fullName>
    </recommendedName>
</protein>
<proteinExistence type="inferred from homology"/>
<organism evidence="8 9">
    <name type="scientific">Cinchona calisaya</name>
    <dbReference type="NCBI Taxonomy" id="153742"/>
    <lineage>
        <taxon>Eukaryota</taxon>
        <taxon>Viridiplantae</taxon>
        <taxon>Streptophyta</taxon>
        <taxon>Embryophyta</taxon>
        <taxon>Tracheophyta</taxon>
        <taxon>Spermatophyta</taxon>
        <taxon>Magnoliopsida</taxon>
        <taxon>eudicotyledons</taxon>
        <taxon>Gunneridae</taxon>
        <taxon>Pentapetalae</taxon>
        <taxon>asterids</taxon>
        <taxon>lamiids</taxon>
        <taxon>Gentianales</taxon>
        <taxon>Rubiaceae</taxon>
        <taxon>Cinchonoideae</taxon>
        <taxon>Cinchoneae</taxon>
        <taxon>Cinchona</taxon>
    </lineage>
</organism>
<feature type="domain" description="EamA" evidence="7">
    <location>
        <begin position="186"/>
        <end position="323"/>
    </location>
</feature>
<evidence type="ECO:0000313" key="8">
    <source>
        <dbReference type="EMBL" id="KAL3501721.1"/>
    </source>
</evidence>
<feature type="transmembrane region" description="Helical" evidence="6">
    <location>
        <begin position="184"/>
        <end position="204"/>
    </location>
</feature>
<reference evidence="8 9" key="1">
    <citation type="submission" date="2024-11" db="EMBL/GenBank/DDBJ databases">
        <title>A near-complete genome assembly of Cinchona calisaya.</title>
        <authorList>
            <person name="Lian D.C."/>
            <person name="Zhao X.W."/>
            <person name="Wei L."/>
        </authorList>
    </citation>
    <scope>NUCLEOTIDE SEQUENCE [LARGE SCALE GENOMIC DNA]</scope>
    <source>
        <tissue evidence="8">Nenye</tissue>
    </source>
</reference>
<keyword evidence="9" id="KW-1185">Reference proteome</keyword>
<sequence>MWLMAKRDCFDRWKPAGVMLGVDFALAIVNIFFKKALNEGMSHLLIVTYRQSISTIFLTPIAYFHERKCWENLTGGLICGLFFSGLLGATLTQYFFLVGLKYTSATYTCAFINMVPVFTFILALLLRQENVNLKNISGRAKVLGTLICVGGALILILYQGKPVINAPKSPALMLQKAKQGTENWATGSIFLFIGGLLWASWFLIQARIGQSYPYQYTSTAMLSCFSAIQSAILCVTIERNTSWALKGTFQIFSVIYAGTVGSGLCYVAMSWCVKQRGPVFTSAFSPFIQIFVAIFDVSLLHEQINLGSILGSILVIFGMYILLWGKSNEVDFHKSVPADQRNDGNCNYILPVTTPIAANSTTSA</sequence>
<feature type="transmembrane region" description="Helical" evidence="6">
    <location>
        <begin position="279"/>
        <end position="300"/>
    </location>
</feature>
<evidence type="ECO:0000256" key="5">
    <source>
        <dbReference type="ARBA" id="ARBA00023136"/>
    </source>
</evidence>
<accession>A0ABD2Y3X6</accession>
<feature type="transmembrane region" description="Helical" evidence="6">
    <location>
        <begin position="138"/>
        <end position="158"/>
    </location>
</feature>
<evidence type="ECO:0000259" key="7">
    <source>
        <dbReference type="Pfam" id="PF00892"/>
    </source>
</evidence>
<feature type="transmembrane region" description="Helical" evidence="6">
    <location>
        <begin position="249"/>
        <end position="267"/>
    </location>
</feature>
<dbReference type="Pfam" id="PF00892">
    <property type="entry name" value="EamA"/>
    <property type="match status" value="2"/>
</dbReference>